<dbReference type="EMBL" id="FOVV01000026">
    <property type="protein sequence ID" value="SFO51380.1"/>
    <property type="molecule type" value="Genomic_DNA"/>
</dbReference>
<dbReference type="AlphaFoldDB" id="A0AB38C0R1"/>
<reference evidence="1 2" key="1">
    <citation type="submission" date="2016-10" db="EMBL/GenBank/DDBJ databases">
        <authorList>
            <person name="Varghese N."/>
            <person name="Submissions S."/>
        </authorList>
    </citation>
    <scope>NUCLEOTIDE SEQUENCE [LARGE SCALE GENOMIC DNA]</scope>
    <source>
        <strain evidence="1 2">BS0292</strain>
    </source>
</reference>
<accession>A0AB38C0R1</accession>
<evidence type="ECO:0000313" key="2">
    <source>
        <dbReference type="Proteomes" id="UP000183083"/>
    </source>
</evidence>
<protein>
    <submittedName>
        <fullName evidence="1">Uncharacterized protein</fullName>
    </submittedName>
</protein>
<sequence>MSEFLTSERDVEVKIVTPLFLDVLGYSEQEMNWAVPVKMNMGEKSRRKKLILSSREMVKY</sequence>
<name>A0AB38C0R1_PSESX</name>
<organism evidence="1 2">
    <name type="scientific">Pseudomonas syringae</name>
    <dbReference type="NCBI Taxonomy" id="317"/>
    <lineage>
        <taxon>Bacteria</taxon>
        <taxon>Pseudomonadati</taxon>
        <taxon>Pseudomonadota</taxon>
        <taxon>Gammaproteobacteria</taxon>
        <taxon>Pseudomonadales</taxon>
        <taxon>Pseudomonadaceae</taxon>
        <taxon>Pseudomonas</taxon>
    </lineage>
</organism>
<proteinExistence type="predicted"/>
<evidence type="ECO:0000313" key="1">
    <source>
        <dbReference type="EMBL" id="SFO51380.1"/>
    </source>
</evidence>
<dbReference type="Proteomes" id="UP000183083">
    <property type="component" value="Unassembled WGS sequence"/>
</dbReference>
<gene>
    <name evidence="1" type="ORF">SAMN05444065_12614</name>
</gene>
<comment type="caution">
    <text evidence="1">The sequence shown here is derived from an EMBL/GenBank/DDBJ whole genome shotgun (WGS) entry which is preliminary data.</text>
</comment>